<dbReference type="eggNOG" id="COG4974">
    <property type="taxonomic scope" value="Bacteria"/>
</dbReference>
<protein>
    <submittedName>
        <fullName evidence="6">Integrase</fullName>
    </submittedName>
</protein>
<comment type="similarity">
    <text evidence="1">Belongs to the 'phage' integrase family.</text>
</comment>
<comment type="caution">
    <text evidence="6">The sequence shown here is derived from an EMBL/GenBank/DDBJ whole genome shotgun (WGS) entry which is preliminary data.</text>
</comment>
<dbReference type="InterPro" id="IPR013762">
    <property type="entry name" value="Integrase-like_cat_sf"/>
</dbReference>
<reference evidence="6 7" key="1">
    <citation type="submission" date="2014-04" db="EMBL/GenBank/DDBJ databases">
        <title>Marinobacterium kochiensis sp. nov., isolated from sediment sample collected from Kochi backwaters in Kerala, India.</title>
        <authorList>
            <person name="Singh A."/>
            <person name="Pinnaka A.K."/>
        </authorList>
    </citation>
    <scope>NUCLEOTIDE SEQUENCE [LARGE SCALE GENOMIC DNA]</scope>
    <source>
        <strain evidence="6 7">AK27</strain>
    </source>
</reference>
<evidence type="ECO:0000259" key="5">
    <source>
        <dbReference type="PROSITE" id="PS51898"/>
    </source>
</evidence>
<dbReference type="STRING" id="1232683.ADIMK_1921"/>
<evidence type="ECO:0000313" key="7">
    <source>
        <dbReference type="Proteomes" id="UP000028252"/>
    </source>
</evidence>
<dbReference type="Gene3D" id="1.10.150.130">
    <property type="match status" value="1"/>
</dbReference>
<dbReference type="AlphaFoldDB" id="A0A081FZE9"/>
<dbReference type="InterPro" id="IPR011010">
    <property type="entry name" value="DNA_brk_join_enz"/>
</dbReference>
<dbReference type="InterPro" id="IPR002104">
    <property type="entry name" value="Integrase_catalytic"/>
</dbReference>
<dbReference type="Gene3D" id="1.10.443.10">
    <property type="entry name" value="Intergrase catalytic core"/>
    <property type="match status" value="1"/>
</dbReference>
<dbReference type="InterPro" id="IPR038488">
    <property type="entry name" value="Integrase_DNA-bd_sf"/>
</dbReference>
<feature type="domain" description="Tyr recombinase" evidence="5">
    <location>
        <begin position="205"/>
        <end position="379"/>
    </location>
</feature>
<dbReference type="InterPro" id="IPR050808">
    <property type="entry name" value="Phage_Integrase"/>
</dbReference>
<evidence type="ECO:0000256" key="1">
    <source>
        <dbReference type="ARBA" id="ARBA00008857"/>
    </source>
</evidence>
<dbReference type="SUPFAM" id="SSF56349">
    <property type="entry name" value="DNA breaking-rejoining enzymes"/>
    <property type="match status" value="1"/>
</dbReference>
<dbReference type="Pfam" id="PF00589">
    <property type="entry name" value="Phage_integrase"/>
    <property type="match status" value="1"/>
</dbReference>
<dbReference type="PANTHER" id="PTHR30629:SF2">
    <property type="entry name" value="PROPHAGE INTEGRASE INTS-RELATED"/>
    <property type="match status" value="1"/>
</dbReference>
<name>A0A081FZE9_9GAMM</name>
<evidence type="ECO:0000313" key="6">
    <source>
        <dbReference type="EMBL" id="KEA63904.1"/>
    </source>
</evidence>
<dbReference type="RefSeq" id="WP_036186963.1">
    <property type="nucleotide sequence ID" value="NZ_JMQN01000024.1"/>
</dbReference>
<gene>
    <name evidence="6" type="ORF">ADIMK_1921</name>
</gene>
<dbReference type="EMBL" id="JMQN01000024">
    <property type="protein sequence ID" value="KEA63904.1"/>
    <property type="molecule type" value="Genomic_DNA"/>
</dbReference>
<dbReference type="InterPro" id="IPR010998">
    <property type="entry name" value="Integrase_recombinase_N"/>
</dbReference>
<dbReference type="Pfam" id="PF13356">
    <property type="entry name" value="Arm-DNA-bind_3"/>
    <property type="match status" value="1"/>
</dbReference>
<accession>A0A081FZE9</accession>
<dbReference type="PANTHER" id="PTHR30629">
    <property type="entry name" value="PROPHAGE INTEGRASE"/>
    <property type="match status" value="1"/>
</dbReference>
<dbReference type="GO" id="GO:0006310">
    <property type="term" value="P:DNA recombination"/>
    <property type="evidence" value="ECO:0007669"/>
    <property type="project" value="UniProtKB-KW"/>
</dbReference>
<dbReference type="CDD" id="cd00796">
    <property type="entry name" value="INT_Rci_Hp1_C"/>
    <property type="match status" value="1"/>
</dbReference>
<dbReference type="InterPro" id="IPR025269">
    <property type="entry name" value="SAM-like_dom"/>
</dbReference>
<proteinExistence type="inferred from homology"/>
<evidence type="ECO:0000256" key="2">
    <source>
        <dbReference type="ARBA" id="ARBA00022908"/>
    </source>
</evidence>
<keyword evidence="2" id="KW-0229">DNA integration</keyword>
<dbReference type="Pfam" id="PF13102">
    <property type="entry name" value="Phage_int_SAM_5"/>
    <property type="match status" value="1"/>
</dbReference>
<dbReference type="InterPro" id="IPR025166">
    <property type="entry name" value="Integrase_DNA_bind_dom"/>
</dbReference>
<dbReference type="Gene3D" id="3.30.160.390">
    <property type="entry name" value="Integrase, DNA-binding domain"/>
    <property type="match status" value="1"/>
</dbReference>
<evidence type="ECO:0000256" key="3">
    <source>
        <dbReference type="ARBA" id="ARBA00023125"/>
    </source>
</evidence>
<dbReference type="Proteomes" id="UP000028252">
    <property type="component" value="Unassembled WGS sequence"/>
</dbReference>
<dbReference type="GO" id="GO:0003677">
    <property type="term" value="F:DNA binding"/>
    <property type="evidence" value="ECO:0007669"/>
    <property type="project" value="UniProtKB-KW"/>
</dbReference>
<sequence length="388" mass="44494">MPVIQLTQPFVTSHLTCPEDKPRIEYCDQLVPGLYIEVRRTAPRKGTYYLRYKNPSGKTAHQRIGQTEQISLHDARREAKQLKVQISLGHDPKGVSTPNSVSITFEDFMNQKYLPFAEQHKRSFRFDLSMSKLRLIPKFGHMPLNQLTRQQIQSFHTDLHHEGLAPATCDHHLKLVRHALNLAVDWGYLDRNPADRIKLFKVDNRVERFMTEGEQARLISVLRTDENRTVCLIALYLLCTGARLNEALNATWDQIDRTNKVWRIPASNSKSKRIRSVPLNPSAMEVLGRLGTDGNHQYLFVSSTTGDRVTTIHKVWHRIRKKAGLPKLRLHDLRHQYASLLVNNGRTLYEVQHILGHSNPVVTQRYAHLSTKALQEAAATVSLHLEPA</sequence>
<keyword evidence="3" id="KW-0238">DNA-binding</keyword>
<dbReference type="PATRIC" id="fig|1232683.4.peg.1890"/>
<dbReference type="OrthoDB" id="9057547at2"/>
<keyword evidence="4" id="KW-0233">DNA recombination</keyword>
<evidence type="ECO:0000256" key="4">
    <source>
        <dbReference type="ARBA" id="ARBA00023172"/>
    </source>
</evidence>
<dbReference type="GO" id="GO:0015074">
    <property type="term" value="P:DNA integration"/>
    <property type="evidence" value="ECO:0007669"/>
    <property type="project" value="UniProtKB-KW"/>
</dbReference>
<organism evidence="6 7">
    <name type="scientific">Marinobacterium lacunae</name>
    <dbReference type="NCBI Taxonomy" id="1232683"/>
    <lineage>
        <taxon>Bacteria</taxon>
        <taxon>Pseudomonadati</taxon>
        <taxon>Pseudomonadota</taxon>
        <taxon>Gammaproteobacteria</taxon>
        <taxon>Oceanospirillales</taxon>
        <taxon>Oceanospirillaceae</taxon>
        <taxon>Marinobacterium</taxon>
    </lineage>
</organism>
<keyword evidence="7" id="KW-1185">Reference proteome</keyword>
<dbReference type="PROSITE" id="PS51898">
    <property type="entry name" value="TYR_RECOMBINASE"/>
    <property type="match status" value="1"/>
</dbReference>